<evidence type="ECO:0000256" key="1">
    <source>
        <dbReference type="ARBA" id="ARBA00010688"/>
    </source>
</evidence>
<gene>
    <name evidence="5" type="ORF">ENK01_02550</name>
</gene>
<dbReference type="SUPFAM" id="SSF53613">
    <property type="entry name" value="Ribokinase-like"/>
    <property type="match status" value="1"/>
</dbReference>
<dbReference type="Gene3D" id="3.30.1110.10">
    <property type="match status" value="1"/>
</dbReference>
<evidence type="ECO:0000313" key="5">
    <source>
        <dbReference type="EMBL" id="HHI88809.1"/>
    </source>
</evidence>
<sequence>MFAPRSAGGVFSRGFMACEFDVLGIGNGIMDVIAPVDDSVLDAEHITRASMTLIDKERALALHKALADATDMLKVEAGGSGANTMAGIAALGARAAYIGKVGDDGLGRAFTDSLCGQGVGVCEIDVSRTQATARCLIAVTPDGERSMSTYLGANTEFGPGDVDAEMVRASAVSYLEGYLFDTEAQKKAFVKAAEIATAAGRQVALTLSDSFCVDRHRAAFRHFVDNHVDILFANEAEILSLYETHNLQAALEQVWASKTTALVTRSEKGSLVKH</sequence>
<dbReference type="InterPro" id="IPR011611">
    <property type="entry name" value="PfkB_dom"/>
</dbReference>
<evidence type="ECO:0000256" key="3">
    <source>
        <dbReference type="ARBA" id="ARBA00022777"/>
    </source>
</evidence>
<dbReference type="PANTHER" id="PTHR43320:SF3">
    <property type="entry name" value="CARBOHYDRATE KINASE PFKB DOMAIN-CONTAINING PROTEIN"/>
    <property type="match status" value="1"/>
</dbReference>
<keyword evidence="2" id="KW-0808">Transferase</keyword>
<dbReference type="GO" id="GO:0016301">
    <property type="term" value="F:kinase activity"/>
    <property type="evidence" value="ECO:0007669"/>
    <property type="project" value="UniProtKB-KW"/>
</dbReference>
<comment type="caution">
    <text evidence="5">The sequence shown here is derived from an EMBL/GenBank/DDBJ whole genome shotgun (WGS) entry which is preliminary data.</text>
</comment>
<proteinExistence type="inferred from homology"/>
<organism evidence="5">
    <name type="scientific">Hellea balneolensis</name>
    <dbReference type="NCBI Taxonomy" id="287478"/>
    <lineage>
        <taxon>Bacteria</taxon>
        <taxon>Pseudomonadati</taxon>
        <taxon>Pseudomonadota</taxon>
        <taxon>Alphaproteobacteria</taxon>
        <taxon>Maricaulales</taxon>
        <taxon>Robiginitomaculaceae</taxon>
        <taxon>Hellea</taxon>
    </lineage>
</organism>
<dbReference type="PANTHER" id="PTHR43320">
    <property type="entry name" value="SUGAR KINASE"/>
    <property type="match status" value="1"/>
</dbReference>
<name>A0A7V5NWZ9_9PROT</name>
<comment type="similarity">
    <text evidence="1">Belongs to the carbohydrate kinase PfkB family.</text>
</comment>
<dbReference type="Proteomes" id="UP000885806">
    <property type="component" value="Unassembled WGS sequence"/>
</dbReference>
<keyword evidence="3 5" id="KW-0418">Kinase</keyword>
<protein>
    <submittedName>
        <fullName evidence="5">Adenosine kinase</fullName>
    </submittedName>
</protein>
<dbReference type="Pfam" id="PF00294">
    <property type="entry name" value="PfkB"/>
    <property type="match status" value="1"/>
</dbReference>
<dbReference type="Gene3D" id="3.40.1190.20">
    <property type="match status" value="1"/>
</dbReference>
<evidence type="ECO:0000259" key="4">
    <source>
        <dbReference type="Pfam" id="PF00294"/>
    </source>
</evidence>
<accession>A0A7V5NWZ9</accession>
<evidence type="ECO:0000256" key="2">
    <source>
        <dbReference type="ARBA" id="ARBA00022679"/>
    </source>
</evidence>
<feature type="non-terminal residue" evidence="5">
    <location>
        <position position="274"/>
    </location>
</feature>
<dbReference type="InterPro" id="IPR052700">
    <property type="entry name" value="Carb_kinase_PfkB-like"/>
</dbReference>
<dbReference type="InterPro" id="IPR029056">
    <property type="entry name" value="Ribokinase-like"/>
</dbReference>
<dbReference type="EMBL" id="DROP01000171">
    <property type="protein sequence ID" value="HHI88809.1"/>
    <property type="molecule type" value="Genomic_DNA"/>
</dbReference>
<feature type="domain" description="Carbohydrate kinase PfkB" evidence="4">
    <location>
        <begin position="51"/>
        <end position="273"/>
    </location>
</feature>
<dbReference type="CDD" id="cd01168">
    <property type="entry name" value="adenosine_kinase"/>
    <property type="match status" value="1"/>
</dbReference>
<dbReference type="AlphaFoldDB" id="A0A7V5NWZ9"/>
<reference evidence="5" key="1">
    <citation type="journal article" date="2020" name="mSystems">
        <title>Genome- and Community-Level Interaction Insights into Carbon Utilization and Element Cycling Functions of Hydrothermarchaeota in Hydrothermal Sediment.</title>
        <authorList>
            <person name="Zhou Z."/>
            <person name="Liu Y."/>
            <person name="Xu W."/>
            <person name="Pan J."/>
            <person name="Luo Z.H."/>
            <person name="Li M."/>
        </authorList>
    </citation>
    <scope>NUCLEOTIDE SEQUENCE [LARGE SCALE GENOMIC DNA]</scope>
    <source>
        <strain evidence="5">HyVt-538</strain>
    </source>
</reference>